<accession>A0A914V4W3</accession>
<dbReference type="Proteomes" id="UP000887566">
    <property type="component" value="Unplaced"/>
</dbReference>
<keyword evidence="1" id="KW-0732">Signal</keyword>
<evidence type="ECO:0000313" key="2">
    <source>
        <dbReference type="Proteomes" id="UP000887566"/>
    </source>
</evidence>
<evidence type="ECO:0000313" key="3">
    <source>
        <dbReference type="WBParaSite" id="PSAMB.scaffold1541size30323.g13766.t1"/>
    </source>
</evidence>
<sequence>MNSVLISLFLLTTTIFVVDAQAAWFLRPSWAPAKGKRNFNLFRPISRHGARPPGITFRGKKSSWHSENALDESDLNISPNWR</sequence>
<dbReference type="AlphaFoldDB" id="A0A914V4W3"/>
<evidence type="ECO:0000256" key="1">
    <source>
        <dbReference type="SAM" id="SignalP"/>
    </source>
</evidence>
<protein>
    <submittedName>
        <fullName evidence="3">Uncharacterized protein</fullName>
    </submittedName>
</protein>
<keyword evidence="2" id="KW-1185">Reference proteome</keyword>
<dbReference type="WBParaSite" id="PSAMB.scaffold1541size30323.g13766.t1">
    <property type="protein sequence ID" value="PSAMB.scaffold1541size30323.g13766.t1"/>
    <property type="gene ID" value="PSAMB.scaffold1541size30323.g13766"/>
</dbReference>
<name>A0A914V4W3_9BILA</name>
<feature type="chain" id="PRO_5037203223" evidence="1">
    <location>
        <begin position="21"/>
        <end position="82"/>
    </location>
</feature>
<proteinExistence type="predicted"/>
<reference evidence="3" key="1">
    <citation type="submission" date="2022-11" db="UniProtKB">
        <authorList>
            <consortium name="WormBaseParasite"/>
        </authorList>
    </citation>
    <scope>IDENTIFICATION</scope>
</reference>
<feature type="signal peptide" evidence="1">
    <location>
        <begin position="1"/>
        <end position="20"/>
    </location>
</feature>
<organism evidence="2 3">
    <name type="scientific">Plectus sambesii</name>
    <dbReference type="NCBI Taxonomy" id="2011161"/>
    <lineage>
        <taxon>Eukaryota</taxon>
        <taxon>Metazoa</taxon>
        <taxon>Ecdysozoa</taxon>
        <taxon>Nematoda</taxon>
        <taxon>Chromadorea</taxon>
        <taxon>Plectida</taxon>
        <taxon>Plectina</taxon>
        <taxon>Plectoidea</taxon>
        <taxon>Plectidae</taxon>
        <taxon>Plectus</taxon>
    </lineage>
</organism>